<dbReference type="PANTHER" id="PTHR42815">
    <property type="entry name" value="FAD-BINDING, PUTATIVE (AFU_ORTHOLOGUE AFUA_6G07600)-RELATED"/>
    <property type="match status" value="1"/>
</dbReference>
<proteinExistence type="predicted"/>
<name>A0A0R2RVS6_9GAMM</name>
<evidence type="ECO:0000313" key="3">
    <source>
        <dbReference type="Proteomes" id="UP000051934"/>
    </source>
</evidence>
<dbReference type="AlphaFoldDB" id="A0A0R2RVS6"/>
<accession>A0A0R2RVS6</accession>
<dbReference type="EMBL" id="LIBB01000628">
    <property type="protein sequence ID" value="KRO66700.1"/>
    <property type="molecule type" value="Genomic_DNA"/>
</dbReference>
<dbReference type="InterPro" id="IPR012349">
    <property type="entry name" value="Split_barrel_FMN-bd"/>
</dbReference>
<dbReference type="Gene3D" id="2.30.110.10">
    <property type="entry name" value="Electron Transport, Fmn-binding Protein, Chain A"/>
    <property type="match status" value="1"/>
</dbReference>
<evidence type="ECO:0000313" key="2">
    <source>
        <dbReference type="EMBL" id="KRO66700.1"/>
    </source>
</evidence>
<gene>
    <name evidence="2" type="ORF">ABR69_08205</name>
</gene>
<dbReference type="SUPFAM" id="SSF50475">
    <property type="entry name" value="FMN-binding split barrel"/>
    <property type="match status" value="1"/>
</dbReference>
<comment type="caution">
    <text evidence="2">The sequence shown here is derived from an EMBL/GenBank/DDBJ whole genome shotgun (WGS) entry which is preliminary data.</text>
</comment>
<dbReference type="Proteomes" id="UP000051934">
    <property type="component" value="Unassembled WGS sequence"/>
</dbReference>
<reference evidence="2 3" key="1">
    <citation type="submission" date="2015-10" db="EMBL/GenBank/DDBJ databases">
        <title>Metagenome-Assembled Genomes uncover a global brackish microbiome.</title>
        <authorList>
            <person name="Hugerth L.W."/>
            <person name="Larsson J."/>
            <person name="Alneberg J."/>
            <person name="Lindh M.V."/>
            <person name="Legrand C."/>
            <person name="Pinhassi J."/>
            <person name="Andersson A.F."/>
        </authorList>
    </citation>
    <scope>NUCLEOTIDE SEQUENCE [LARGE SCALE GENOMIC DNA]</scope>
    <source>
        <strain evidence="2">BACL4 MAG-120507-bin80</strain>
    </source>
</reference>
<dbReference type="InterPro" id="IPR011576">
    <property type="entry name" value="Pyridox_Oxase_N"/>
</dbReference>
<organism evidence="2 3">
    <name type="scientific">OM182 bacterium BACL3 MAG-120507-bin80</name>
    <dbReference type="NCBI Taxonomy" id="1655577"/>
    <lineage>
        <taxon>Bacteria</taxon>
        <taxon>Pseudomonadati</taxon>
        <taxon>Pseudomonadota</taxon>
        <taxon>Gammaproteobacteria</taxon>
        <taxon>OMG group</taxon>
        <taxon>OM182 clade</taxon>
    </lineage>
</organism>
<feature type="domain" description="Pyridoxamine 5'-phosphate oxidase N-terminal" evidence="1">
    <location>
        <begin position="36"/>
        <end position="133"/>
    </location>
</feature>
<sequence>MGEFYTDSQRRLQTEFDTTDLADRIKDATVTEELSELQEAFINSRNMFYLSTVDELGYPSCSYKGGSIGFVRAIDSKTIVFPSYDGNGMYMSTGNIQAMSKIGLLFIDFQTPQRLRVRGEAKCIKDGPILDSYPGADLVVELTISNVWVNCPRYIHQMDLGNESPYTPAQDGKFPLALWKRVDLVQDVITDKDRAEAEALGIITIDEYEANVAAGTLL</sequence>
<dbReference type="PANTHER" id="PTHR42815:SF2">
    <property type="entry name" value="FAD-BINDING, PUTATIVE (AFU_ORTHOLOGUE AFUA_6G07600)-RELATED"/>
    <property type="match status" value="1"/>
</dbReference>
<evidence type="ECO:0000259" key="1">
    <source>
        <dbReference type="Pfam" id="PF01243"/>
    </source>
</evidence>
<dbReference type="Pfam" id="PF01243">
    <property type="entry name" value="PNPOx_N"/>
    <property type="match status" value="1"/>
</dbReference>
<protein>
    <submittedName>
        <fullName evidence="2">Pyridoxamine 5'-phosphate oxidase</fullName>
    </submittedName>
</protein>